<dbReference type="WBParaSite" id="MCU_005334-RD">
    <property type="protein sequence ID" value="MCU_005334-RD"/>
    <property type="gene ID" value="MCU_005334"/>
</dbReference>
<name>A0A5K3F7D5_MESCO</name>
<proteinExistence type="predicted"/>
<evidence type="ECO:0000313" key="1">
    <source>
        <dbReference type="WBParaSite" id="MCU_005334-RD"/>
    </source>
</evidence>
<accession>A0A5K3F7D5</accession>
<dbReference type="AlphaFoldDB" id="A0A5K3F7D5"/>
<sequence>MQLHQIIAGSCNKTGGCISSLKYLGSFYIIYGSGKSVVFLDESLLQIQSITATFGASGKEIVSLACEDFGGLIAVSDGETVAVFEPTVS</sequence>
<reference evidence="1" key="1">
    <citation type="submission" date="2019-11" db="UniProtKB">
        <authorList>
            <consortium name="WormBaseParasite"/>
        </authorList>
    </citation>
    <scope>IDENTIFICATION</scope>
</reference>
<organism evidence="1">
    <name type="scientific">Mesocestoides corti</name>
    <name type="common">Flatworm</name>
    <dbReference type="NCBI Taxonomy" id="53468"/>
    <lineage>
        <taxon>Eukaryota</taxon>
        <taxon>Metazoa</taxon>
        <taxon>Spiralia</taxon>
        <taxon>Lophotrochozoa</taxon>
        <taxon>Platyhelminthes</taxon>
        <taxon>Cestoda</taxon>
        <taxon>Eucestoda</taxon>
        <taxon>Cyclophyllidea</taxon>
        <taxon>Mesocestoididae</taxon>
        <taxon>Mesocestoides</taxon>
    </lineage>
</organism>
<protein>
    <submittedName>
        <fullName evidence="1">Rav1p_C domain-containing protein</fullName>
    </submittedName>
</protein>